<reference evidence="2 4" key="2">
    <citation type="submission" date="2020-02" db="EMBL/GenBank/DDBJ databases">
        <title>Genome sequence of Parvularcula flava strain NH6-79.</title>
        <authorList>
            <person name="Abdul Karim M.H."/>
            <person name="Lam M.Q."/>
            <person name="Chen S.J."/>
            <person name="Yahya A."/>
            <person name="Shahir S."/>
            <person name="Shamsir M.S."/>
            <person name="Chong C.S."/>
        </authorList>
    </citation>
    <scope>NUCLEOTIDE SEQUENCE [LARGE SCALE GENOMIC DNA]</scope>
    <source>
        <strain evidence="2 4">NH6-79</strain>
    </source>
</reference>
<name>A0A8J3A3E8_9PROT</name>
<dbReference type="AlphaFoldDB" id="A0A8J3A3E8"/>
<keyword evidence="4" id="KW-1185">Reference proteome</keyword>
<protein>
    <submittedName>
        <fullName evidence="1">Uncharacterized protein</fullName>
    </submittedName>
</protein>
<evidence type="ECO:0000313" key="2">
    <source>
        <dbReference type="EMBL" id="NHK29151.1"/>
    </source>
</evidence>
<dbReference type="Proteomes" id="UP000818603">
    <property type="component" value="Unassembled WGS sequence"/>
</dbReference>
<proteinExistence type="predicted"/>
<dbReference type="Proteomes" id="UP000621856">
    <property type="component" value="Unassembled WGS sequence"/>
</dbReference>
<gene>
    <name evidence="2" type="ORF">FF098_014620</name>
    <name evidence="1" type="ORF">GCM10011355_27760</name>
</gene>
<comment type="caution">
    <text evidence="1">The sequence shown here is derived from an EMBL/GenBank/DDBJ whole genome shotgun (WGS) entry which is preliminary data.</text>
</comment>
<dbReference type="EMBL" id="BMGZ01000003">
    <property type="protein sequence ID" value="GGI00149.1"/>
    <property type="molecule type" value="Genomic_DNA"/>
</dbReference>
<reference evidence="1" key="1">
    <citation type="journal article" date="2014" name="Int. J. Syst. Evol. Microbiol.">
        <title>Complete genome sequence of Corynebacterium casei LMG S-19264T (=DSM 44701T), isolated from a smear-ripened cheese.</title>
        <authorList>
            <consortium name="US DOE Joint Genome Institute (JGI-PGF)"/>
            <person name="Walter F."/>
            <person name="Albersmeier A."/>
            <person name="Kalinowski J."/>
            <person name="Ruckert C."/>
        </authorList>
    </citation>
    <scope>NUCLEOTIDE SEQUENCE</scope>
    <source>
        <strain evidence="1">CGMCC 1.14984</strain>
    </source>
</reference>
<dbReference type="RefSeq" id="WP_155141888.1">
    <property type="nucleotide sequence ID" value="NZ_BMGZ01000003.1"/>
</dbReference>
<organism evidence="1 3">
    <name type="scientific">Aquisalinus luteolus</name>
    <dbReference type="NCBI Taxonomy" id="1566827"/>
    <lineage>
        <taxon>Bacteria</taxon>
        <taxon>Pseudomonadati</taxon>
        <taxon>Pseudomonadota</taxon>
        <taxon>Alphaproteobacteria</taxon>
        <taxon>Parvularculales</taxon>
        <taxon>Parvularculaceae</taxon>
        <taxon>Aquisalinus</taxon>
    </lineage>
</organism>
<sequence>MTPIQQAIKAMEAARQHLIQLGYDGSSSGLDAALSRLKKEDGWQPIEDIAPHHRCIVAGWQEPRNGVAGYWWWDEDDSDEYGKPVTHPDATLFMTISLPNHPEVKND</sequence>
<accession>A0A8J3A3E8</accession>
<reference evidence="1" key="3">
    <citation type="submission" date="2020-09" db="EMBL/GenBank/DDBJ databases">
        <authorList>
            <person name="Sun Q."/>
            <person name="Zhou Y."/>
        </authorList>
    </citation>
    <scope>NUCLEOTIDE SEQUENCE</scope>
    <source>
        <strain evidence="1">CGMCC 1.14984</strain>
    </source>
</reference>
<dbReference type="EMBL" id="VCJR02000003">
    <property type="protein sequence ID" value="NHK29151.1"/>
    <property type="molecule type" value="Genomic_DNA"/>
</dbReference>
<evidence type="ECO:0000313" key="1">
    <source>
        <dbReference type="EMBL" id="GGI00149.1"/>
    </source>
</evidence>
<evidence type="ECO:0000313" key="3">
    <source>
        <dbReference type="Proteomes" id="UP000621856"/>
    </source>
</evidence>
<evidence type="ECO:0000313" key="4">
    <source>
        <dbReference type="Proteomes" id="UP000818603"/>
    </source>
</evidence>